<evidence type="ECO:0000256" key="3">
    <source>
        <dbReference type="ARBA" id="ARBA00022808"/>
    </source>
</evidence>
<protein>
    <submittedName>
        <fullName evidence="7">Formimidoylglutamase</fullName>
    </submittedName>
</protein>
<keyword evidence="2 6" id="KW-0378">Hydrolase</keyword>
<dbReference type="Proteomes" id="UP001207918">
    <property type="component" value="Unassembled WGS sequence"/>
</dbReference>
<dbReference type="PANTHER" id="PTHR11358:SF35">
    <property type="entry name" value="FORMIMIDOYLGLUTAMASE"/>
    <property type="match status" value="1"/>
</dbReference>
<comment type="similarity">
    <text evidence="5 6">Belongs to the arginase family.</text>
</comment>
<comment type="caution">
    <text evidence="7">The sequence shown here is derived from an EMBL/GenBank/DDBJ whole genome shotgun (WGS) entry which is preliminary data.</text>
</comment>
<dbReference type="CDD" id="cd09988">
    <property type="entry name" value="Formimidoylglutamase"/>
    <property type="match status" value="1"/>
</dbReference>
<dbReference type="PROSITE" id="PS01053">
    <property type="entry name" value="ARGINASE_1"/>
    <property type="match status" value="1"/>
</dbReference>
<dbReference type="Pfam" id="PF00491">
    <property type="entry name" value="Arginase"/>
    <property type="match status" value="1"/>
</dbReference>
<keyword evidence="3" id="KW-0369">Histidine metabolism</keyword>
<dbReference type="PROSITE" id="PS51409">
    <property type="entry name" value="ARGINASE_2"/>
    <property type="match status" value="1"/>
</dbReference>
<sequence length="306" mass="33478">MLNPPTIAAPKTDKDDPRLGGWLRSEVENPKVVIIGFPSDEGVRRNGGRVGAAQAPDEIRKALYHMTPDAEETKLFTQLLEHAMDIGNVQVKGELADDQEALADITASYVEQGTIPIILGGGHETAYGHFLGYAKAELETAIFNLDAHTDVRPLKDGKPHSGSPFRQALKYPDGWAESYLVAGLQPHVVAKAHVEFIQKEGGSVLFRDETNITSISGFFHQHSSDRLMVTFDMDVVDQSQAPGVSAPCTNGLPVDLWLTAAYLAGRNEQVTSFDLSEFNPKYDRDGQTAKLAALTIWHFLLGLSQR</sequence>
<dbReference type="PANTHER" id="PTHR11358">
    <property type="entry name" value="ARGINASE/AGMATINASE"/>
    <property type="match status" value="1"/>
</dbReference>
<evidence type="ECO:0000256" key="2">
    <source>
        <dbReference type="ARBA" id="ARBA00022801"/>
    </source>
</evidence>
<dbReference type="RefSeq" id="WP_265767231.1">
    <property type="nucleotide sequence ID" value="NZ_JAGGJA010000013.1"/>
</dbReference>
<dbReference type="EMBL" id="JAGGJA010000013">
    <property type="protein sequence ID" value="MCW9708447.1"/>
    <property type="molecule type" value="Genomic_DNA"/>
</dbReference>
<evidence type="ECO:0000256" key="1">
    <source>
        <dbReference type="ARBA" id="ARBA00022723"/>
    </source>
</evidence>
<evidence type="ECO:0000256" key="4">
    <source>
        <dbReference type="ARBA" id="ARBA00023211"/>
    </source>
</evidence>
<organism evidence="7 8">
    <name type="scientific">Fodinibius salsisoli</name>
    <dbReference type="NCBI Taxonomy" id="2820877"/>
    <lineage>
        <taxon>Bacteria</taxon>
        <taxon>Pseudomonadati</taxon>
        <taxon>Balneolota</taxon>
        <taxon>Balneolia</taxon>
        <taxon>Balneolales</taxon>
        <taxon>Balneolaceae</taxon>
        <taxon>Fodinibius</taxon>
    </lineage>
</organism>
<keyword evidence="1" id="KW-0479">Metal-binding</keyword>
<proteinExistence type="inferred from homology"/>
<dbReference type="InterPro" id="IPR023696">
    <property type="entry name" value="Ureohydrolase_dom_sf"/>
</dbReference>
<dbReference type="InterPro" id="IPR006035">
    <property type="entry name" value="Ureohydrolase"/>
</dbReference>
<dbReference type="Gene3D" id="3.40.800.10">
    <property type="entry name" value="Ureohydrolase domain"/>
    <property type="match status" value="1"/>
</dbReference>
<dbReference type="SUPFAM" id="SSF52768">
    <property type="entry name" value="Arginase/deacetylase"/>
    <property type="match status" value="1"/>
</dbReference>
<evidence type="ECO:0000256" key="5">
    <source>
        <dbReference type="PROSITE-ProRule" id="PRU00742"/>
    </source>
</evidence>
<dbReference type="InterPro" id="IPR020855">
    <property type="entry name" value="Ureohydrolase_Mn_BS"/>
</dbReference>
<evidence type="ECO:0000313" key="8">
    <source>
        <dbReference type="Proteomes" id="UP001207918"/>
    </source>
</evidence>
<keyword evidence="4" id="KW-0464">Manganese</keyword>
<evidence type="ECO:0000256" key="6">
    <source>
        <dbReference type="RuleBase" id="RU003684"/>
    </source>
</evidence>
<dbReference type="PIRSF" id="PIRSF036979">
    <property type="entry name" value="Arginase"/>
    <property type="match status" value="1"/>
</dbReference>
<name>A0ABT3PRF8_9BACT</name>
<keyword evidence="8" id="KW-1185">Reference proteome</keyword>
<reference evidence="7 8" key="1">
    <citation type="submission" date="2021-03" db="EMBL/GenBank/DDBJ databases">
        <title>Aliifodinibius sp. nov., a new bacterium isolated from saline soil.</title>
        <authorList>
            <person name="Galisteo C."/>
            <person name="De La Haba R."/>
            <person name="Sanchez-Porro C."/>
            <person name="Ventosa A."/>
        </authorList>
    </citation>
    <scope>NUCLEOTIDE SEQUENCE [LARGE SCALE GENOMIC DNA]</scope>
    <source>
        <strain evidence="7 8">1BSP15-2V2</strain>
    </source>
</reference>
<evidence type="ECO:0000313" key="7">
    <source>
        <dbReference type="EMBL" id="MCW9708447.1"/>
    </source>
</evidence>
<accession>A0ABT3PRF8</accession>
<gene>
    <name evidence="7" type="ORF">J6I44_16415</name>
</gene>